<evidence type="ECO:0000313" key="4">
    <source>
        <dbReference type="EMBL" id="RDU68735.1"/>
    </source>
</evidence>
<protein>
    <recommendedName>
        <fullName evidence="3">Class II aldolase/adducin N-terminal domain-containing protein</fullName>
    </recommendedName>
</protein>
<sequence>MSAHFNNVDNKLLSSLKHISLAMFRKNFFGIFHGSISARLTYENFVINSKQAVFDDLNPSNLISLNTQKDYRWYEASIDTPIHAQIYKAYKNAKFIAYAMPPYTVSYSLKYSHLRPLDFFGQQILGEEIEIWDLGNYSSWYERAPYEIAQQITKSNQRFLIIKGYGIYAFDRDLHSLAKNIAIIENTCKILHFNASL</sequence>
<dbReference type="RefSeq" id="WP_104724985.1">
    <property type="nucleotide sequence ID" value="NZ_FZNE01000010.1"/>
</dbReference>
<dbReference type="SMART" id="SM01007">
    <property type="entry name" value="Aldolase_II"/>
    <property type="match status" value="1"/>
</dbReference>
<dbReference type="NCBIfam" id="NF004492">
    <property type="entry name" value="PRK05834.1"/>
    <property type="match status" value="1"/>
</dbReference>
<feature type="domain" description="Class II aldolase/adducin N-terminal" evidence="3">
    <location>
        <begin position="14"/>
        <end position="192"/>
    </location>
</feature>
<dbReference type="SUPFAM" id="SSF53639">
    <property type="entry name" value="AraD/HMP-PK domain-like"/>
    <property type="match status" value="1"/>
</dbReference>
<dbReference type="OrthoDB" id="5344510at2"/>
<dbReference type="Pfam" id="PF00596">
    <property type="entry name" value="Aldolase_II"/>
    <property type="match status" value="1"/>
</dbReference>
<dbReference type="GO" id="GO:0046872">
    <property type="term" value="F:metal ion binding"/>
    <property type="evidence" value="ECO:0007669"/>
    <property type="project" value="UniProtKB-KW"/>
</dbReference>
<gene>
    <name evidence="4" type="ORF">CQA62_05815</name>
</gene>
<keyword evidence="2" id="KW-0456">Lyase</keyword>
<dbReference type="InterPro" id="IPR001303">
    <property type="entry name" value="Aldolase_II/adducin_N"/>
</dbReference>
<dbReference type="InterPro" id="IPR036409">
    <property type="entry name" value="Aldolase_II/adducin_N_sf"/>
</dbReference>
<evidence type="ECO:0000256" key="2">
    <source>
        <dbReference type="ARBA" id="ARBA00023239"/>
    </source>
</evidence>
<reference evidence="4 5" key="1">
    <citation type="submission" date="2018-04" db="EMBL/GenBank/DDBJ databases">
        <title>Novel Campyloabacter and Helicobacter Species and Strains.</title>
        <authorList>
            <person name="Mannion A.J."/>
            <person name="Shen Z."/>
            <person name="Fox J.G."/>
        </authorList>
    </citation>
    <scope>NUCLEOTIDE SEQUENCE [LARGE SCALE GENOMIC DNA]</scope>
    <source>
        <strain evidence="4 5">ATCC 700242</strain>
    </source>
</reference>
<dbReference type="InterPro" id="IPR050197">
    <property type="entry name" value="Aldolase_class_II_sugar_metab"/>
</dbReference>
<dbReference type="PANTHER" id="PTHR22789:SF0">
    <property type="entry name" value="3-OXO-TETRONATE 4-PHOSPHATE DECARBOXYLASE-RELATED"/>
    <property type="match status" value="1"/>
</dbReference>
<name>A0A3D8IUY6_9HELI</name>
<keyword evidence="5" id="KW-1185">Reference proteome</keyword>
<dbReference type="GO" id="GO:0005829">
    <property type="term" value="C:cytosol"/>
    <property type="evidence" value="ECO:0007669"/>
    <property type="project" value="TreeGrafter"/>
</dbReference>
<evidence type="ECO:0000256" key="1">
    <source>
        <dbReference type="ARBA" id="ARBA00022723"/>
    </source>
</evidence>
<dbReference type="Proteomes" id="UP000257067">
    <property type="component" value="Unassembled WGS sequence"/>
</dbReference>
<dbReference type="AlphaFoldDB" id="A0A3D8IUY6"/>
<dbReference type="Gene3D" id="3.40.225.10">
    <property type="entry name" value="Class II aldolase/adducin N-terminal domain"/>
    <property type="match status" value="1"/>
</dbReference>
<comment type="caution">
    <text evidence="4">The sequence shown here is derived from an EMBL/GenBank/DDBJ whole genome shotgun (WGS) entry which is preliminary data.</text>
</comment>
<dbReference type="PANTHER" id="PTHR22789">
    <property type="entry name" value="FUCULOSE PHOSPHATE ALDOLASE"/>
    <property type="match status" value="1"/>
</dbReference>
<proteinExistence type="predicted"/>
<dbReference type="EMBL" id="NXLU01000007">
    <property type="protein sequence ID" value="RDU68735.1"/>
    <property type="molecule type" value="Genomic_DNA"/>
</dbReference>
<evidence type="ECO:0000313" key="5">
    <source>
        <dbReference type="Proteomes" id="UP000257067"/>
    </source>
</evidence>
<organism evidence="4 5">
    <name type="scientific">Helicobacter cholecystus</name>
    <dbReference type="NCBI Taxonomy" id="45498"/>
    <lineage>
        <taxon>Bacteria</taxon>
        <taxon>Pseudomonadati</taxon>
        <taxon>Campylobacterota</taxon>
        <taxon>Epsilonproteobacteria</taxon>
        <taxon>Campylobacterales</taxon>
        <taxon>Helicobacteraceae</taxon>
        <taxon>Helicobacter</taxon>
    </lineage>
</organism>
<dbReference type="GO" id="GO:0019323">
    <property type="term" value="P:pentose catabolic process"/>
    <property type="evidence" value="ECO:0007669"/>
    <property type="project" value="TreeGrafter"/>
</dbReference>
<evidence type="ECO:0000259" key="3">
    <source>
        <dbReference type="SMART" id="SM01007"/>
    </source>
</evidence>
<accession>A0A3D8IUY6</accession>
<dbReference type="GO" id="GO:0016832">
    <property type="term" value="F:aldehyde-lyase activity"/>
    <property type="evidence" value="ECO:0007669"/>
    <property type="project" value="TreeGrafter"/>
</dbReference>
<keyword evidence="1" id="KW-0479">Metal-binding</keyword>